<organism evidence="1 2">
    <name type="scientific">Microthlaspi erraticum</name>
    <dbReference type="NCBI Taxonomy" id="1685480"/>
    <lineage>
        <taxon>Eukaryota</taxon>
        <taxon>Viridiplantae</taxon>
        <taxon>Streptophyta</taxon>
        <taxon>Embryophyta</taxon>
        <taxon>Tracheophyta</taxon>
        <taxon>Spermatophyta</taxon>
        <taxon>Magnoliopsida</taxon>
        <taxon>eudicotyledons</taxon>
        <taxon>Gunneridae</taxon>
        <taxon>Pentapetalae</taxon>
        <taxon>rosids</taxon>
        <taxon>malvids</taxon>
        <taxon>Brassicales</taxon>
        <taxon>Brassicaceae</taxon>
        <taxon>Coluteocarpeae</taxon>
        <taxon>Microthlaspi</taxon>
    </lineage>
</organism>
<dbReference type="Proteomes" id="UP000467841">
    <property type="component" value="Unassembled WGS sequence"/>
</dbReference>
<comment type="caution">
    <text evidence="1">The sequence shown here is derived from an EMBL/GenBank/DDBJ whole genome shotgun (WGS) entry which is preliminary data.</text>
</comment>
<evidence type="ECO:0000313" key="2">
    <source>
        <dbReference type="Proteomes" id="UP000467841"/>
    </source>
</evidence>
<sequence>MADGFCRGRAIWSAKLFWPREFRPRPSVVSRIDRHGRSVPIQNFGRSRPSFPVRACRANGFCRAIDESGRARAIPSRLDRNGRPDENCSAKILLRVRGQCFGADCVFTPFSPSILS</sequence>
<protein>
    <submittedName>
        <fullName evidence="1">Uncharacterized protein</fullName>
    </submittedName>
</protein>
<gene>
    <name evidence="1" type="ORF">MERR_LOCUS1904</name>
</gene>
<name>A0A6D2HFR1_9BRAS</name>
<accession>A0A6D2HFR1</accession>
<dbReference type="AlphaFoldDB" id="A0A6D2HFR1"/>
<evidence type="ECO:0000313" key="1">
    <source>
        <dbReference type="EMBL" id="CAA7014669.1"/>
    </source>
</evidence>
<proteinExistence type="predicted"/>
<keyword evidence="2" id="KW-1185">Reference proteome</keyword>
<dbReference type="EMBL" id="CACVBM020000111">
    <property type="protein sequence ID" value="CAA7014669.1"/>
    <property type="molecule type" value="Genomic_DNA"/>
</dbReference>
<reference evidence="1" key="1">
    <citation type="submission" date="2020-01" db="EMBL/GenBank/DDBJ databases">
        <authorList>
            <person name="Mishra B."/>
        </authorList>
    </citation>
    <scope>NUCLEOTIDE SEQUENCE [LARGE SCALE GENOMIC DNA]</scope>
</reference>